<gene>
    <name evidence="1" type="ORF">HI921_11440</name>
</gene>
<reference evidence="1 2" key="1">
    <citation type="submission" date="2020-04" db="EMBL/GenBank/DDBJ databases">
        <authorList>
            <person name="Abaymova A."/>
            <person name="Teymurazov M."/>
            <person name="Tazyna O."/>
            <person name="Chatushin Y."/>
            <person name="Svetoch E."/>
            <person name="Pereligyn V."/>
            <person name="Pohylenko V."/>
            <person name="Platonov M."/>
            <person name="Kartsev N."/>
            <person name="Skryabin Y."/>
            <person name="Sizova A."/>
            <person name="Solomentsev V."/>
            <person name="Kislichkina A."/>
            <person name="Bogun A."/>
        </authorList>
    </citation>
    <scope>NUCLEOTIDE SEQUENCE [LARGE SCALE GENOMIC DNA]</scope>
    <source>
        <strain evidence="2">SCPM-O-B-8398 (E28)</strain>
    </source>
</reference>
<accession>A0A848MYL2</accession>
<protein>
    <submittedName>
        <fullName evidence="1">Uncharacterized protein</fullName>
    </submittedName>
</protein>
<proteinExistence type="predicted"/>
<sequence>MKLSVEGTQEEIKEILSTIRISQEDNKPINLDGLNGVKINLNGLEGIIRKL</sequence>
<dbReference type="AlphaFoldDB" id="A0A848MYL2"/>
<dbReference type="RefSeq" id="WP_169058842.1">
    <property type="nucleotide sequence ID" value="NZ_JABCAG010000035.1"/>
</dbReference>
<evidence type="ECO:0000313" key="1">
    <source>
        <dbReference type="EMBL" id="NMP59065.1"/>
    </source>
</evidence>
<name>A0A848MYL2_ENTMU</name>
<organism evidence="1 2">
    <name type="scientific">Enterococcus mundtii</name>
    <dbReference type="NCBI Taxonomy" id="53346"/>
    <lineage>
        <taxon>Bacteria</taxon>
        <taxon>Bacillati</taxon>
        <taxon>Bacillota</taxon>
        <taxon>Bacilli</taxon>
        <taxon>Lactobacillales</taxon>
        <taxon>Enterococcaceae</taxon>
        <taxon>Enterococcus</taxon>
    </lineage>
</organism>
<comment type="caution">
    <text evidence="1">The sequence shown here is derived from an EMBL/GenBank/DDBJ whole genome shotgun (WGS) entry which is preliminary data.</text>
</comment>
<evidence type="ECO:0000313" key="2">
    <source>
        <dbReference type="Proteomes" id="UP000557857"/>
    </source>
</evidence>
<dbReference type="Proteomes" id="UP000557857">
    <property type="component" value="Unassembled WGS sequence"/>
</dbReference>
<dbReference type="EMBL" id="JABCAG010000035">
    <property type="protein sequence ID" value="NMP59065.1"/>
    <property type="molecule type" value="Genomic_DNA"/>
</dbReference>